<dbReference type="InterPro" id="IPR027756">
    <property type="entry name" value="Ovo-like"/>
</dbReference>
<evidence type="ECO:0000259" key="9">
    <source>
        <dbReference type="PROSITE" id="PS50157"/>
    </source>
</evidence>
<keyword evidence="5" id="KW-0862">Zinc</keyword>
<dbReference type="Gene3D" id="3.30.160.60">
    <property type="entry name" value="Classic Zinc Finger"/>
    <property type="match status" value="2"/>
</dbReference>
<evidence type="ECO:0000256" key="3">
    <source>
        <dbReference type="ARBA" id="ARBA00022737"/>
    </source>
</evidence>
<accession>A0A6A7G351</accession>
<feature type="compositionally biased region" description="Gly residues" evidence="8">
    <location>
        <begin position="352"/>
        <end position="363"/>
    </location>
</feature>
<dbReference type="GO" id="GO:0000981">
    <property type="term" value="F:DNA-binding transcription factor activity, RNA polymerase II-specific"/>
    <property type="evidence" value="ECO:0007669"/>
    <property type="project" value="TreeGrafter"/>
</dbReference>
<proteinExistence type="evidence at transcript level"/>
<feature type="compositionally biased region" description="Basic and acidic residues" evidence="8">
    <location>
        <begin position="15"/>
        <end position="32"/>
    </location>
</feature>
<reference evidence="10" key="1">
    <citation type="submission" date="2017-11" db="EMBL/GenBank/DDBJ databases">
        <title>The sensing device of the deep-sea amphipod.</title>
        <authorList>
            <person name="Kobayashi H."/>
            <person name="Nagahama T."/>
            <person name="Arai W."/>
            <person name="Sasagawa Y."/>
            <person name="Umeda M."/>
            <person name="Hayashi T."/>
            <person name="Nikaido I."/>
            <person name="Watanabe H."/>
            <person name="Oguri K."/>
            <person name="Kitazato H."/>
            <person name="Fujioka K."/>
            <person name="Kido Y."/>
            <person name="Takami H."/>
        </authorList>
    </citation>
    <scope>NUCLEOTIDE SEQUENCE</scope>
    <source>
        <tissue evidence="10">Whole body</tissue>
    </source>
</reference>
<feature type="compositionally biased region" description="Low complexity" evidence="8">
    <location>
        <begin position="71"/>
        <end position="92"/>
    </location>
</feature>
<dbReference type="InterPro" id="IPR013087">
    <property type="entry name" value="Znf_C2H2_type"/>
</dbReference>
<dbReference type="GO" id="GO:0000978">
    <property type="term" value="F:RNA polymerase II cis-regulatory region sequence-specific DNA binding"/>
    <property type="evidence" value="ECO:0007669"/>
    <property type="project" value="TreeGrafter"/>
</dbReference>
<evidence type="ECO:0000256" key="8">
    <source>
        <dbReference type="SAM" id="MobiDB-lite"/>
    </source>
</evidence>
<evidence type="ECO:0000256" key="4">
    <source>
        <dbReference type="ARBA" id="ARBA00022771"/>
    </source>
</evidence>
<dbReference type="PANTHER" id="PTHR10032:SF271">
    <property type="entry name" value="RH12261P-RELATED"/>
    <property type="match status" value="1"/>
</dbReference>
<dbReference type="GO" id="GO:0009913">
    <property type="term" value="P:epidermal cell differentiation"/>
    <property type="evidence" value="ECO:0007669"/>
    <property type="project" value="TreeGrafter"/>
</dbReference>
<feature type="domain" description="C2H2-type" evidence="9">
    <location>
        <begin position="594"/>
        <end position="621"/>
    </location>
</feature>
<protein>
    <submittedName>
        <fullName evidence="10">Protein ovo-like isoform X1</fullName>
    </submittedName>
</protein>
<evidence type="ECO:0000256" key="6">
    <source>
        <dbReference type="ARBA" id="ARBA00023242"/>
    </source>
</evidence>
<feature type="region of interest" description="Disordered" evidence="8">
    <location>
        <begin position="297"/>
        <end position="370"/>
    </location>
</feature>
<keyword evidence="3" id="KW-0677">Repeat</keyword>
<dbReference type="InterPro" id="IPR036236">
    <property type="entry name" value="Znf_C2H2_sf"/>
</dbReference>
<keyword evidence="4 7" id="KW-0863">Zinc-finger</keyword>
<feature type="domain" description="C2H2-type" evidence="9">
    <location>
        <begin position="622"/>
        <end position="649"/>
    </location>
</feature>
<sequence>MPKIYALKKHLLLQHQEDEAKNNKTEKTKISGEAKAPTNQETLSLAGRESSGSGICPRNDNTGVSVTDMDSSSSSSTSNASYLSSSTTTTSSLYESYPNVQNTACSPPYRSEVDSFTSNSSSSNSSTPEREPSYNRSSSIDLSSSSSSRRRRPYYQQPEPYATYGDQPLALTVNKGSHNVRSLSPISHFLPRGKPTPPLVIPAFNSLIPVQDQPLDYRSDSKKTPKKSRESSPNTKDYRTSSPDLECFESNRDSQSSADFAYHHNIPCDLSVRGSRSNNNNSPNSLQPKLASMSIHGKTMNNEGQNHTGNSPNNQTNLNAHSSYSHLFGSSRGVGGGNNGGGGGGDEDDLNGNGGSDGNGGGSFSLSPASLSSEPILPLVQPSVCPAPENARFLPLKCADKSSEFPAPDFTIPTPLNDDTDVLMSNNYYHQIHQLQQPHQIQSSPPQTQILMQQSQQYSNSPSPPIINPVLLNSINMANLRSPSDGHTLESLTGMTQVPLVSSTDVQGGNWTDRVAISPPYSYTSSQSPAPSLDASPPMNITEMQQRLGLPENVQLEFVNGGHGIKNPLVGNTDMPQIDTKPPAPEEEVGNDKLSCRICSKVFTLQRLLNRHMKCHSDIKRYLCCFCGKGFNDTFDLKRHTRTHTGVRPYKCNLCEKSFTQRCSLESHCLKVHGVQHQYAYKERRSKMYVCEECGHTTGEPESHYVHLKELHPYSPCLLKFYDKRHFKFQNQNFTNVLLMSQN</sequence>
<evidence type="ECO:0000256" key="2">
    <source>
        <dbReference type="ARBA" id="ARBA00022723"/>
    </source>
</evidence>
<feature type="compositionally biased region" description="Polar residues" evidence="8">
    <location>
        <begin position="231"/>
        <end position="243"/>
    </location>
</feature>
<feature type="compositionally biased region" description="Low complexity" evidence="8">
    <location>
        <begin position="134"/>
        <end position="147"/>
    </location>
</feature>
<feature type="compositionally biased region" description="Polar residues" evidence="8">
    <location>
        <begin position="59"/>
        <end position="70"/>
    </location>
</feature>
<dbReference type="PROSITE" id="PS50157">
    <property type="entry name" value="ZINC_FINGER_C2H2_2"/>
    <property type="match status" value="3"/>
</dbReference>
<feature type="compositionally biased region" description="Gly residues" evidence="8">
    <location>
        <begin position="332"/>
        <end position="344"/>
    </location>
</feature>
<dbReference type="SMART" id="SM00355">
    <property type="entry name" value="ZnF_C2H2"/>
    <property type="match status" value="4"/>
</dbReference>
<comment type="subcellular location">
    <subcellularLocation>
        <location evidence="1">Nucleus</location>
    </subcellularLocation>
</comment>
<evidence type="ECO:0000256" key="5">
    <source>
        <dbReference type="ARBA" id="ARBA00022833"/>
    </source>
</evidence>
<feature type="region of interest" description="Disordered" evidence="8">
    <location>
        <begin position="212"/>
        <end position="252"/>
    </location>
</feature>
<evidence type="ECO:0000256" key="7">
    <source>
        <dbReference type="PROSITE-ProRule" id="PRU00042"/>
    </source>
</evidence>
<evidence type="ECO:0000256" key="1">
    <source>
        <dbReference type="ARBA" id="ARBA00004123"/>
    </source>
</evidence>
<evidence type="ECO:0000313" key="10">
    <source>
        <dbReference type="EMBL" id="LAC25427.1"/>
    </source>
</evidence>
<dbReference type="AlphaFoldDB" id="A0A6A7G351"/>
<dbReference type="GO" id="GO:0005634">
    <property type="term" value="C:nucleus"/>
    <property type="evidence" value="ECO:0007669"/>
    <property type="project" value="UniProtKB-SubCell"/>
</dbReference>
<keyword evidence="6" id="KW-0539">Nucleus</keyword>
<dbReference type="PROSITE" id="PS00028">
    <property type="entry name" value="ZINC_FINGER_C2H2_1"/>
    <property type="match status" value="3"/>
</dbReference>
<dbReference type="PANTHER" id="PTHR10032">
    <property type="entry name" value="ZINC FINGER PROTEIN WITH KRAB AND SCAN DOMAINS"/>
    <property type="match status" value="1"/>
</dbReference>
<dbReference type="EMBL" id="IACT01006293">
    <property type="protein sequence ID" value="LAC25427.1"/>
    <property type="molecule type" value="mRNA"/>
</dbReference>
<organism evidence="10">
    <name type="scientific">Hirondellea gigas</name>
    <dbReference type="NCBI Taxonomy" id="1518452"/>
    <lineage>
        <taxon>Eukaryota</taxon>
        <taxon>Metazoa</taxon>
        <taxon>Ecdysozoa</taxon>
        <taxon>Arthropoda</taxon>
        <taxon>Crustacea</taxon>
        <taxon>Multicrustacea</taxon>
        <taxon>Malacostraca</taxon>
        <taxon>Eumalacostraca</taxon>
        <taxon>Peracarida</taxon>
        <taxon>Amphipoda</taxon>
        <taxon>Amphilochidea</taxon>
        <taxon>Lysianassida</taxon>
        <taxon>Lysianassidira</taxon>
        <taxon>Lysianassoidea</taxon>
        <taxon>Lysianassidae</taxon>
        <taxon>Hirondellea</taxon>
    </lineage>
</organism>
<feature type="compositionally biased region" description="Polar residues" evidence="8">
    <location>
        <begin position="299"/>
        <end position="325"/>
    </location>
</feature>
<dbReference type="SUPFAM" id="SSF57667">
    <property type="entry name" value="beta-beta-alpha zinc fingers"/>
    <property type="match status" value="1"/>
</dbReference>
<keyword evidence="2" id="KW-0479">Metal-binding</keyword>
<dbReference type="FunFam" id="3.30.160.60:FF:000452">
    <property type="entry name" value="Transcription factor Ovo-like 2"/>
    <property type="match status" value="1"/>
</dbReference>
<feature type="compositionally biased region" description="Basic and acidic residues" evidence="8">
    <location>
        <begin position="215"/>
        <end position="230"/>
    </location>
</feature>
<feature type="region of interest" description="Disordered" evidence="8">
    <location>
        <begin position="15"/>
        <end position="153"/>
    </location>
</feature>
<dbReference type="GO" id="GO:0008270">
    <property type="term" value="F:zinc ion binding"/>
    <property type="evidence" value="ECO:0007669"/>
    <property type="project" value="UniProtKB-KW"/>
</dbReference>
<feature type="domain" description="C2H2-type" evidence="9">
    <location>
        <begin position="650"/>
        <end position="678"/>
    </location>
</feature>
<name>A0A6A7G351_9CRUS</name>